<proteinExistence type="predicted"/>
<dbReference type="EMBL" id="UINC01168787">
    <property type="protein sequence ID" value="SVD71995.1"/>
    <property type="molecule type" value="Genomic_DNA"/>
</dbReference>
<accession>A0A382XMZ5</accession>
<protein>
    <recommendedName>
        <fullName evidence="2">Lipoprotein SmpA/OmlA domain-containing protein</fullName>
    </recommendedName>
</protein>
<reference evidence="1" key="1">
    <citation type="submission" date="2018-05" db="EMBL/GenBank/DDBJ databases">
        <authorList>
            <person name="Lanie J.A."/>
            <person name="Ng W.-L."/>
            <person name="Kazmierczak K.M."/>
            <person name="Andrzejewski T.M."/>
            <person name="Davidsen T.M."/>
            <person name="Wayne K.J."/>
            <person name="Tettelin H."/>
            <person name="Glass J.I."/>
            <person name="Rusch D."/>
            <person name="Podicherti R."/>
            <person name="Tsui H.-C.T."/>
            <person name="Winkler M.E."/>
        </authorList>
    </citation>
    <scope>NUCLEOTIDE SEQUENCE</scope>
</reference>
<dbReference type="AlphaFoldDB" id="A0A382XMZ5"/>
<gene>
    <name evidence="1" type="ORF">METZ01_LOCUS424849</name>
</gene>
<feature type="non-terminal residue" evidence="1">
    <location>
        <position position="1"/>
    </location>
</feature>
<evidence type="ECO:0000313" key="1">
    <source>
        <dbReference type="EMBL" id="SVD71995.1"/>
    </source>
</evidence>
<organism evidence="1">
    <name type="scientific">marine metagenome</name>
    <dbReference type="NCBI Taxonomy" id="408172"/>
    <lineage>
        <taxon>unclassified sequences</taxon>
        <taxon>metagenomes</taxon>
        <taxon>ecological metagenomes</taxon>
    </lineage>
</organism>
<sequence>ANEFDPYIIKLKNQIKKNKEKTLIVDFQTHISNEKHESLPLDQQGVLLGMTEKKVKMILGEPKYVENIQNYELWTYPENEFISYLYFRDKLLFRIEK</sequence>
<evidence type="ECO:0008006" key="2">
    <source>
        <dbReference type="Google" id="ProtNLM"/>
    </source>
</evidence>
<name>A0A382XMZ5_9ZZZZ</name>